<name>W6RHT9_9HYPH</name>
<dbReference type="Proteomes" id="UP000019443">
    <property type="component" value="Plasmid pLPU83c"/>
</dbReference>
<dbReference type="HOGENOM" id="CLU_3383500_0_0_5"/>
<dbReference type="KEGG" id="rhl:LPU83_pLPU83c_0210"/>
<geneLocation type="plasmid" evidence="1 2">
    <name>pLPU83c</name>
</geneLocation>
<reference evidence="1" key="1">
    <citation type="submission" date="2013-11" db="EMBL/GenBank/DDBJ databases">
        <title>Draft genome sequence of the broad-host-range Rhizobium sp. LPU83 strain, a member of the low-genetic diversity Oregon-like Rhizobium sp. group.</title>
        <authorList>
            <person name="Wibberg D."/>
            <person name="Puehler A."/>
            <person name="Schlueter A."/>
        </authorList>
    </citation>
    <scope>NUCLEOTIDE SEQUENCE [LARGE SCALE GENOMIC DNA]</scope>
    <source>
        <strain evidence="1">LPU83</strain>
        <plasmid evidence="1">pLPU83c</plasmid>
    </source>
</reference>
<dbReference type="EMBL" id="HG916854">
    <property type="protein sequence ID" value="CDM60772.1"/>
    <property type="molecule type" value="Genomic_DNA"/>
</dbReference>
<dbReference type="AlphaFoldDB" id="W6RHT9"/>
<keyword evidence="1" id="KW-0614">Plasmid</keyword>
<protein>
    <submittedName>
        <fullName evidence="1">Uncharacterized protein</fullName>
    </submittedName>
</protein>
<keyword evidence="2" id="KW-1185">Reference proteome</keyword>
<evidence type="ECO:0000313" key="1">
    <source>
        <dbReference type="EMBL" id="CDM60772.1"/>
    </source>
</evidence>
<organism evidence="1 2">
    <name type="scientific">Rhizobium favelukesii</name>
    <dbReference type="NCBI Taxonomy" id="348824"/>
    <lineage>
        <taxon>Bacteria</taxon>
        <taxon>Pseudomonadati</taxon>
        <taxon>Pseudomonadota</taxon>
        <taxon>Alphaproteobacteria</taxon>
        <taxon>Hyphomicrobiales</taxon>
        <taxon>Rhizobiaceae</taxon>
        <taxon>Rhizobium/Agrobacterium group</taxon>
        <taxon>Rhizobium</taxon>
    </lineage>
</organism>
<gene>
    <name evidence="1" type="ORF">LPU83_pLPU83c_0210</name>
</gene>
<evidence type="ECO:0000313" key="2">
    <source>
        <dbReference type="Proteomes" id="UP000019443"/>
    </source>
</evidence>
<sequence length="33" mass="3751">MACALRLLVTPMPWLFRQVNIMCGIRLIGDSKC</sequence>
<proteinExistence type="predicted"/>
<accession>W6RHT9</accession>